<dbReference type="AlphaFoldDB" id="A0AAV2PLT3"/>
<gene>
    <name evidence="1" type="ORF">MNOR_LOCUS934</name>
</gene>
<name>A0AAV2PLT3_MEGNR</name>
<dbReference type="EMBL" id="CAXKWB010000226">
    <property type="protein sequence ID" value="CAL4059891.1"/>
    <property type="molecule type" value="Genomic_DNA"/>
</dbReference>
<protein>
    <submittedName>
        <fullName evidence="1">Uncharacterized protein</fullName>
    </submittedName>
</protein>
<keyword evidence="2" id="KW-1185">Reference proteome</keyword>
<evidence type="ECO:0000313" key="2">
    <source>
        <dbReference type="Proteomes" id="UP001497623"/>
    </source>
</evidence>
<proteinExistence type="predicted"/>
<organism evidence="1 2">
    <name type="scientific">Meganyctiphanes norvegica</name>
    <name type="common">Northern krill</name>
    <name type="synonym">Thysanopoda norvegica</name>
    <dbReference type="NCBI Taxonomy" id="48144"/>
    <lineage>
        <taxon>Eukaryota</taxon>
        <taxon>Metazoa</taxon>
        <taxon>Ecdysozoa</taxon>
        <taxon>Arthropoda</taxon>
        <taxon>Crustacea</taxon>
        <taxon>Multicrustacea</taxon>
        <taxon>Malacostraca</taxon>
        <taxon>Eumalacostraca</taxon>
        <taxon>Eucarida</taxon>
        <taxon>Euphausiacea</taxon>
        <taxon>Euphausiidae</taxon>
        <taxon>Meganyctiphanes</taxon>
    </lineage>
</organism>
<evidence type="ECO:0000313" key="1">
    <source>
        <dbReference type="EMBL" id="CAL4059891.1"/>
    </source>
</evidence>
<reference evidence="1 2" key="1">
    <citation type="submission" date="2024-05" db="EMBL/GenBank/DDBJ databases">
        <authorList>
            <person name="Wallberg A."/>
        </authorList>
    </citation>
    <scope>NUCLEOTIDE SEQUENCE [LARGE SCALE GENOMIC DNA]</scope>
</reference>
<comment type="caution">
    <text evidence="1">The sequence shown here is derived from an EMBL/GenBank/DDBJ whole genome shotgun (WGS) entry which is preliminary data.</text>
</comment>
<accession>A0AAV2PLT3</accession>
<dbReference type="Proteomes" id="UP001497623">
    <property type="component" value="Unassembled WGS sequence"/>
</dbReference>
<sequence length="352" mass="39874">MDYSSFEESMDINSHHTDSNDFSAFLEDNLSNTQLHINKYAAATGTSSRFSNTPTPLTSTWNTTQLSQILQESTTSADPSGLSELCCSDISDQSDHSNVSGESYVCESIFHDDEADTAILTTRDAPMLFERNVSNTSIEGLEMPVWAITERADDDDDLNETRPFVVSTDWDAPSLVFAASGSRESKPCVIVVPTGYMFYLDKIVKNSIYMRCQNGPYNRNGCQCPARLTLKNPDFIKYFKDRDNLSEVDRFKVFVLDPKDYKENKPPHYQNCHTNVGQPEKVKFLMECKRLAVLPRHNFSDAMTILREAKENVVPTITPLDNFPTDRNVCIMINRARAHLRPKAPKRMVVTY</sequence>